<accession>A0A8S1HHF7</accession>
<keyword evidence="7" id="KW-0675">Receptor</keyword>
<evidence type="ECO:0000256" key="9">
    <source>
        <dbReference type="SAM" id="Phobius"/>
    </source>
</evidence>
<feature type="domain" description="SEFIR" evidence="11">
    <location>
        <begin position="430"/>
        <end position="572"/>
    </location>
</feature>
<keyword evidence="5 9" id="KW-1133">Transmembrane helix</keyword>
<dbReference type="GO" id="GO:0030368">
    <property type="term" value="F:interleukin-17 receptor activity"/>
    <property type="evidence" value="ECO:0007669"/>
    <property type="project" value="InterPro"/>
</dbReference>
<keyword evidence="4 10" id="KW-0732">Signal</keyword>
<gene>
    <name evidence="12" type="ORF">CAUJ_LOCUS10534</name>
</gene>
<dbReference type="InterPro" id="IPR038683">
    <property type="entry name" value="IL17RA/B_FnIII-like_1_sf"/>
</dbReference>
<dbReference type="PANTHER" id="PTHR15583:SF20">
    <property type="entry name" value="INTERLEUKIN CYTOKINE RECEPTOR-RELATED PROTEIN 1"/>
    <property type="match status" value="1"/>
</dbReference>
<feature type="signal peptide" evidence="10">
    <location>
        <begin position="1"/>
        <end position="17"/>
    </location>
</feature>
<dbReference type="AlphaFoldDB" id="A0A8S1HHF7"/>
<evidence type="ECO:0000313" key="13">
    <source>
        <dbReference type="Proteomes" id="UP000835052"/>
    </source>
</evidence>
<evidence type="ECO:0000256" key="2">
    <source>
        <dbReference type="ARBA" id="ARBA00022475"/>
    </source>
</evidence>
<keyword evidence="2" id="KW-1003">Cell membrane</keyword>
<dbReference type="OrthoDB" id="5915222at2759"/>
<evidence type="ECO:0000256" key="3">
    <source>
        <dbReference type="ARBA" id="ARBA00022692"/>
    </source>
</evidence>
<dbReference type="InterPro" id="IPR013568">
    <property type="entry name" value="SEFIR_dom"/>
</dbReference>
<keyword evidence="8" id="KW-0325">Glycoprotein</keyword>
<evidence type="ECO:0000256" key="5">
    <source>
        <dbReference type="ARBA" id="ARBA00022989"/>
    </source>
</evidence>
<dbReference type="InterPro" id="IPR057066">
    <property type="entry name" value="Ig_ILCR1"/>
</dbReference>
<reference evidence="12" key="1">
    <citation type="submission" date="2020-10" db="EMBL/GenBank/DDBJ databases">
        <authorList>
            <person name="Kikuchi T."/>
        </authorList>
    </citation>
    <scope>NUCLEOTIDE SEQUENCE</scope>
    <source>
        <strain evidence="12">NKZ352</strain>
    </source>
</reference>
<dbReference type="Proteomes" id="UP000835052">
    <property type="component" value="Unassembled WGS sequence"/>
</dbReference>
<organism evidence="12 13">
    <name type="scientific">Caenorhabditis auriculariae</name>
    <dbReference type="NCBI Taxonomy" id="2777116"/>
    <lineage>
        <taxon>Eukaryota</taxon>
        <taxon>Metazoa</taxon>
        <taxon>Ecdysozoa</taxon>
        <taxon>Nematoda</taxon>
        <taxon>Chromadorea</taxon>
        <taxon>Rhabditida</taxon>
        <taxon>Rhabditina</taxon>
        <taxon>Rhabditomorpha</taxon>
        <taxon>Rhabditoidea</taxon>
        <taxon>Rhabditidae</taxon>
        <taxon>Peloderinae</taxon>
        <taxon>Caenorhabditis</taxon>
    </lineage>
</organism>
<dbReference type="Gene3D" id="2.60.40.2160">
    <property type="entry name" value="Interleukin-17 receptor A/B, fibronectin-III-like domain 1"/>
    <property type="match status" value="1"/>
</dbReference>
<dbReference type="InterPro" id="IPR039465">
    <property type="entry name" value="IL-17_rcpt-like"/>
</dbReference>
<dbReference type="Pfam" id="PF08357">
    <property type="entry name" value="SEFIR"/>
    <property type="match status" value="1"/>
</dbReference>
<dbReference type="PANTHER" id="PTHR15583">
    <property type="entry name" value="INTERLEUKIN-17 RECEPTOR"/>
    <property type="match status" value="1"/>
</dbReference>
<feature type="transmembrane region" description="Helical" evidence="9">
    <location>
        <begin position="370"/>
        <end position="396"/>
    </location>
</feature>
<dbReference type="Pfam" id="PF25519">
    <property type="entry name" value="ILCR1_N"/>
    <property type="match status" value="1"/>
</dbReference>
<sequence>MKWIALVVSVAVCLVAAEDLPASERTPTRLPVRVTKEGVVTPAALAGDLPRFQSDCSDPHNKDIVCSVHLVECEARLFEDVPSGQEPPEAHDVRVEAFAKAKARREGVHVLHVDISWQLPPKNNSALLRAFKLQVSGGGETSCFVFNVSDSSEEIASPRFHFTSETMFGFAKNYSIAIISLPSSASKTPKTTKMARMPEDPEVLSSQTVNNTAEYCKTQANPHASKWTAGFRKIFLLAVARTIQIEFVAAPAHYCFEEYEVRLLDGSGLELLHSTILRADEMRTEVINGKTITFGEHNFTGLSLNTDYIPSVIPVETSSDGRCLCPTIHNTACSCVAADWKTVRLSKVEKPPQVVSSIPKDVKEPEGSNWYVFAVLSVLVLLGGICVLTFLVVGCYRKYEKSGKMVRIRFISDQPPPHSQTSTPLIYNAKNSALIIYSHDCALHEAAVCAFADLLRNALGLDVHLDAYDEEDIERNRSDYINASIVRADKVIVINSVGAYQRVLARQLRQPAIERLSPGQNDALFLQQIDLALQHVRVISVRFSYTPSKYTLFALSPLLQYTIPDNLSLLAASICDGDRQNETRLAGYHADLSRLHAAATRMAHYVESEPKWFEKTHHRTIEGPVRSYIHKNLEETTSELEEVPENSNETQELLLDPHAIPVVGAVGQKMDSLDSSRFDSAYMSGELSQQIEAQLEVRDKPRLEARRKHEEVSGTFDSAIVEDIDSRLYVQ</sequence>
<protein>
    <recommendedName>
        <fullName evidence="11">SEFIR domain-containing protein</fullName>
    </recommendedName>
</protein>
<keyword evidence="3 9" id="KW-0812">Transmembrane</keyword>
<evidence type="ECO:0000256" key="6">
    <source>
        <dbReference type="ARBA" id="ARBA00023136"/>
    </source>
</evidence>
<comment type="subcellular location">
    <subcellularLocation>
        <location evidence="1">Cell membrane</location>
        <topology evidence="1">Single-pass type I membrane protein</topology>
    </subcellularLocation>
</comment>
<dbReference type="Gene3D" id="3.40.50.11530">
    <property type="match status" value="1"/>
</dbReference>
<evidence type="ECO:0000256" key="7">
    <source>
        <dbReference type="ARBA" id="ARBA00023170"/>
    </source>
</evidence>
<proteinExistence type="predicted"/>
<dbReference type="GO" id="GO:0005886">
    <property type="term" value="C:plasma membrane"/>
    <property type="evidence" value="ECO:0007669"/>
    <property type="project" value="UniProtKB-SubCell"/>
</dbReference>
<dbReference type="Pfam" id="PF23608">
    <property type="entry name" value="Ig_ILCR1"/>
    <property type="match status" value="1"/>
</dbReference>
<evidence type="ECO:0000256" key="10">
    <source>
        <dbReference type="SAM" id="SignalP"/>
    </source>
</evidence>
<keyword evidence="6 9" id="KW-0472">Membrane</keyword>
<name>A0A8S1HHF7_9PELO</name>
<feature type="chain" id="PRO_5035715329" description="SEFIR domain-containing protein" evidence="10">
    <location>
        <begin position="18"/>
        <end position="731"/>
    </location>
</feature>
<comment type="caution">
    <text evidence="12">The sequence shown here is derived from an EMBL/GenBank/DDBJ whole genome shotgun (WGS) entry which is preliminary data.</text>
</comment>
<keyword evidence="13" id="KW-1185">Reference proteome</keyword>
<evidence type="ECO:0000256" key="8">
    <source>
        <dbReference type="ARBA" id="ARBA00023180"/>
    </source>
</evidence>
<evidence type="ECO:0000259" key="11">
    <source>
        <dbReference type="PROSITE" id="PS51534"/>
    </source>
</evidence>
<dbReference type="PROSITE" id="PS51534">
    <property type="entry name" value="SEFIR"/>
    <property type="match status" value="1"/>
</dbReference>
<evidence type="ECO:0000313" key="12">
    <source>
        <dbReference type="EMBL" id="CAD6194615.1"/>
    </source>
</evidence>
<evidence type="ECO:0000256" key="1">
    <source>
        <dbReference type="ARBA" id="ARBA00004251"/>
    </source>
</evidence>
<evidence type="ECO:0000256" key="4">
    <source>
        <dbReference type="ARBA" id="ARBA00022729"/>
    </source>
</evidence>
<dbReference type="EMBL" id="CAJGYM010000046">
    <property type="protein sequence ID" value="CAD6194615.1"/>
    <property type="molecule type" value="Genomic_DNA"/>
</dbReference>